<feature type="compositionally biased region" description="Acidic residues" evidence="8">
    <location>
        <begin position="142"/>
        <end position="153"/>
    </location>
</feature>
<dbReference type="Proteomes" id="UP000193689">
    <property type="component" value="Unassembled WGS sequence"/>
</dbReference>
<dbReference type="InParanoid" id="A0A1Y2EHV8"/>
<dbReference type="STRING" id="1141098.A0A1Y2EHV8"/>
<organism evidence="9 10">
    <name type="scientific">Pseudomassariella vexata</name>
    <dbReference type="NCBI Taxonomy" id="1141098"/>
    <lineage>
        <taxon>Eukaryota</taxon>
        <taxon>Fungi</taxon>
        <taxon>Dikarya</taxon>
        <taxon>Ascomycota</taxon>
        <taxon>Pezizomycotina</taxon>
        <taxon>Sordariomycetes</taxon>
        <taxon>Xylariomycetidae</taxon>
        <taxon>Amphisphaeriales</taxon>
        <taxon>Pseudomassariaceae</taxon>
        <taxon>Pseudomassariella</taxon>
    </lineage>
</organism>
<evidence type="ECO:0000256" key="8">
    <source>
        <dbReference type="SAM" id="MobiDB-lite"/>
    </source>
</evidence>
<feature type="compositionally biased region" description="Polar residues" evidence="8">
    <location>
        <begin position="13"/>
        <end position="23"/>
    </location>
</feature>
<evidence type="ECO:0000256" key="6">
    <source>
        <dbReference type="ARBA" id="ARBA00023242"/>
    </source>
</evidence>
<dbReference type="GO" id="GO:0042273">
    <property type="term" value="P:ribosomal large subunit biogenesis"/>
    <property type="evidence" value="ECO:0007669"/>
    <property type="project" value="EnsemblFungi"/>
</dbReference>
<feature type="region of interest" description="Disordered" evidence="8">
    <location>
        <begin position="129"/>
        <end position="153"/>
    </location>
</feature>
<comment type="similarity">
    <text evidence="3">Belongs to the NOP16 family.</text>
</comment>
<name>A0A1Y2EHV8_9PEZI</name>
<dbReference type="InterPro" id="IPR019002">
    <property type="entry name" value="Ribosome_biogenesis_Nop16"/>
</dbReference>
<gene>
    <name evidence="9" type="ORF">BCR38DRAFT_416032</name>
</gene>
<evidence type="ECO:0000256" key="3">
    <source>
        <dbReference type="ARBA" id="ARBA00008479"/>
    </source>
</evidence>
<comment type="subcellular location">
    <subcellularLocation>
        <location evidence="2">Nucleus</location>
        <location evidence="2">Nucleolus</location>
    </subcellularLocation>
</comment>
<feature type="region of interest" description="Disordered" evidence="8">
    <location>
        <begin position="1"/>
        <end position="36"/>
    </location>
</feature>
<comment type="function">
    <text evidence="1">Involved in the biogenesis of the 60S ribosomal subunit.</text>
</comment>
<dbReference type="GO" id="GO:0005730">
    <property type="term" value="C:nucleolus"/>
    <property type="evidence" value="ECO:0007669"/>
    <property type="project" value="UniProtKB-SubCell"/>
</dbReference>
<dbReference type="RefSeq" id="XP_040720735.1">
    <property type="nucleotide sequence ID" value="XM_040859076.1"/>
</dbReference>
<keyword evidence="7" id="KW-0687">Ribonucleoprotein</keyword>
<evidence type="ECO:0000256" key="7">
    <source>
        <dbReference type="ARBA" id="ARBA00023274"/>
    </source>
</evidence>
<evidence type="ECO:0000313" key="10">
    <source>
        <dbReference type="Proteomes" id="UP000193689"/>
    </source>
</evidence>
<dbReference type="GO" id="GO:0030687">
    <property type="term" value="C:preribosome, large subunit precursor"/>
    <property type="evidence" value="ECO:0007669"/>
    <property type="project" value="EnsemblFungi"/>
</dbReference>
<dbReference type="OrthoDB" id="285729at2759"/>
<accession>A0A1Y2EHV8</accession>
<evidence type="ECO:0000256" key="5">
    <source>
        <dbReference type="ARBA" id="ARBA00015522"/>
    </source>
</evidence>
<protein>
    <recommendedName>
        <fullName evidence="5">Nucleolar protein 16</fullName>
    </recommendedName>
</protein>
<dbReference type="Pfam" id="PF09420">
    <property type="entry name" value="Nop16"/>
    <property type="match status" value="1"/>
</dbReference>
<dbReference type="GeneID" id="63775288"/>
<proteinExistence type="inferred from homology"/>
<comment type="caution">
    <text evidence="9">The sequence shown here is derived from an EMBL/GenBank/DDBJ whole genome shotgun (WGS) entry which is preliminary data.</text>
</comment>
<sequence length="240" mass="26960">MGRDLQKRKARSSRPTTKQPSSNRPKRIPNPLGNDIIARNWDKNLTTAQNYRRLGLISHLKAPTGGIEPGLRIHGATQKTKGKGQGMSTSTKPVDPFAIKPAGAETLFREARVERDEEGKIVRVIDFGRKEPKPNPLNDPLNDLDTDPEDEMNDDGETWGGIDGEGEETTEVVKALEAEANRPVERKVRGLSAREKEWLESLIERHGEDTRAMFRDRRLNPMQQTEADIARRIRKLKGGS</sequence>
<comment type="subunit">
    <text evidence="4">Component of the pre-66S ribosomal particle.</text>
</comment>
<reference evidence="9 10" key="1">
    <citation type="submission" date="2016-07" db="EMBL/GenBank/DDBJ databases">
        <title>Pervasive Adenine N6-methylation of Active Genes in Fungi.</title>
        <authorList>
            <consortium name="DOE Joint Genome Institute"/>
            <person name="Mondo S.J."/>
            <person name="Dannebaum R.O."/>
            <person name="Kuo R.C."/>
            <person name="Labutti K."/>
            <person name="Haridas S."/>
            <person name="Kuo A."/>
            <person name="Salamov A."/>
            <person name="Ahrendt S.R."/>
            <person name="Lipzen A."/>
            <person name="Sullivan W."/>
            <person name="Andreopoulos W.B."/>
            <person name="Clum A."/>
            <person name="Lindquist E."/>
            <person name="Daum C."/>
            <person name="Ramamoorthy G.K."/>
            <person name="Gryganskyi A."/>
            <person name="Culley D."/>
            <person name="Magnuson J.K."/>
            <person name="James T.Y."/>
            <person name="O'Malley M.A."/>
            <person name="Stajich J.E."/>
            <person name="Spatafora J.W."/>
            <person name="Visel A."/>
            <person name="Grigoriev I.V."/>
        </authorList>
    </citation>
    <scope>NUCLEOTIDE SEQUENCE [LARGE SCALE GENOMIC DNA]</scope>
    <source>
        <strain evidence="9 10">CBS 129021</strain>
    </source>
</reference>
<evidence type="ECO:0000313" key="9">
    <source>
        <dbReference type="EMBL" id="ORY71143.1"/>
    </source>
</evidence>
<dbReference type="FunCoup" id="A0A1Y2EHV8">
    <property type="interactions" value="253"/>
</dbReference>
<keyword evidence="6" id="KW-0539">Nucleus</keyword>
<evidence type="ECO:0000256" key="2">
    <source>
        <dbReference type="ARBA" id="ARBA00004604"/>
    </source>
</evidence>
<dbReference type="EMBL" id="MCFJ01000001">
    <property type="protein sequence ID" value="ORY71143.1"/>
    <property type="molecule type" value="Genomic_DNA"/>
</dbReference>
<feature type="region of interest" description="Disordered" evidence="8">
    <location>
        <begin position="77"/>
        <end position="97"/>
    </location>
</feature>
<dbReference type="PANTHER" id="PTHR13243">
    <property type="entry name" value="HSPC111 PROTEIN-RELATED"/>
    <property type="match status" value="1"/>
</dbReference>
<dbReference type="AlphaFoldDB" id="A0A1Y2EHV8"/>
<dbReference type="PANTHER" id="PTHR13243:SF1">
    <property type="entry name" value="NUCLEOLAR PROTEIN 16"/>
    <property type="match status" value="1"/>
</dbReference>
<keyword evidence="10" id="KW-1185">Reference proteome</keyword>
<evidence type="ECO:0000256" key="1">
    <source>
        <dbReference type="ARBA" id="ARBA00002889"/>
    </source>
</evidence>
<evidence type="ECO:0000256" key="4">
    <source>
        <dbReference type="ARBA" id="ARBA00011187"/>
    </source>
</evidence>